<dbReference type="GO" id="GO:0016757">
    <property type="term" value="F:glycosyltransferase activity"/>
    <property type="evidence" value="ECO:0007669"/>
    <property type="project" value="InterPro"/>
</dbReference>
<evidence type="ECO:0000313" key="3">
    <source>
        <dbReference type="EMBL" id="SAK81318.1"/>
    </source>
</evidence>
<comment type="caution">
    <text evidence="3">The sequence shown here is derived from an EMBL/GenBank/DDBJ whole genome shotgun (WGS) entry which is preliminary data.</text>
</comment>
<dbReference type="Gene3D" id="3.40.50.2000">
    <property type="entry name" value="Glycogen Phosphorylase B"/>
    <property type="match status" value="2"/>
</dbReference>
<dbReference type="OrthoDB" id="433681at2"/>
<keyword evidence="3" id="KW-0808">Transferase</keyword>
<dbReference type="RefSeq" id="WP_061177550.1">
    <property type="nucleotide sequence ID" value="NZ_FCOE02000020.1"/>
</dbReference>
<dbReference type="Proteomes" id="UP000054911">
    <property type="component" value="Unassembled WGS sequence"/>
</dbReference>
<keyword evidence="4" id="KW-1185">Reference proteome</keyword>
<dbReference type="SUPFAM" id="SSF53756">
    <property type="entry name" value="UDP-Glycosyltransferase/glycogen phosphorylase"/>
    <property type="match status" value="1"/>
</dbReference>
<reference evidence="3" key="1">
    <citation type="submission" date="2016-01" db="EMBL/GenBank/DDBJ databases">
        <authorList>
            <person name="Peeters C."/>
        </authorList>
    </citation>
    <scope>NUCLEOTIDE SEQUENCE [LARGE SCALE GENOMIC DNA]</scope>
    <source>
        <strain evidence="3">LMG 29323</strain>
    </source>
</reference>
<dbReference type="PANTHER" id="PTHR12526">
    <property type="entry name" value="GLYCOSYLTRANSFERASE"/>
    <property type="match status" value="1"/>
</dbReference>
<organism evidence="3 4">
    <name type="scientific">Caballeronia pedi</name>
    <dbReference type="NCBI Taxonomy" id="1777141"/>
    <lineage>
        <taxon>Bacteria</taxon>
        <taxon>Pseudomonadati</taxon>
        <taxon>Pseudomonadota</taxon>
        <taxon>Betaproteobacteria</taxon>
        <taxon>Burkholderiales</taxon>
        <taxon>Burkholderiaceae</taxon>
        <taxon>Caballeronia</taxon>
    </lineage>
</organism>
<protein>
    <submittedName>
        <fullName evidence="3">Glycosyl transferase, group 1</fullName>
    </submittedName>
</protein>
<dbReference type="InterPro" id="IPR001296">
    <property type="entry name" value="Glyco_trans_1"/>
</dbReference>
<dbReference type="Pfam" id="PF00534">
    <property type="entry name" value="Glycos_transf_1"/>
    <property type="match status" value="1"/>
</dbReference>
<name>A0A158CG17_9BURK</name>
<dbReference type="STRING" id="1777141.AWB80_05195"/>
<feature type="domain" description="Glycosyltransferase subfamily 4-like N-terminal" evidence="2">
    <location>
        <begin position="15"/>
        <end position="165"/>
    </location>
</feature>
<dbReference type="EMBL" id="FCOE02000020">
    <property type="protein sequence ID" value="SAK81318.1"/>
    <property type="molecule type" value="Genomic_DNA"/>
</dbReference>
<feature type="domain" description="Glycosyl transferase family 1" evidence="1">
    <location>
        <begin position="201"/>
        <end position="359"/>
    </location>
</feature>
<proteinExistence type="predicted"/>
<evidence type="ECO:0000259" key="1">
    <source>
        <dbReference type="Pfam" id="PF00534"/>
    </source>
</evidence>
<sequence>MKTLHIIPSIEARYGGPAEALKRLATELRLCGHSVDIVCLDSSAHADKTDDAAFDRVVRLGHYAGKYALSLRLVRWLSQHGRQYDAIVVDGIWQFHSAAAVFSLRPRNIPYFVMPHGMLDPWFNAGHPLKYAKKLVYWLFVERHVVGGAKGVLFTTESERELARKAFPLYRANENTMTIGTAPPPSIGATEVDKWRACSSADNRRLILFLGRIHEKKGCDLLIRAFHAIQHAAGEYRLVIAGPDNDGLASKLRREAEQLGLAESITWLDMVKGTDKWSLLKAADVMVLPSHQENFGVVVAEALACGVPVLLTDKVGIWQEVVADGAGFADEDTQQGVTRLLMQWTRLPETEKTAMRAAAKQCFERRFHVSRVAQNYIALMSGRIA</sequence>
<evidence type="ECO:0000259" key="2">
    <source>
        <dbReference type="Pfam" id="PF13579"/>
    </source>
</evidence>
<gene>
    <name evidence="3" type="ORF">AWB80_05195</name>
</gene>
<evidence type="ECO:0000313" key="4">
    <source>
        <dbReference type="Proteomes" id="UP000054911"/>
    </source>
</evidence>
<dbReference type="PANTHER" id="PTHR12526:SF637">
    <property type="entry name" value="GLYCOSYLTRANSFERASE EPSF-RELATED"/>
    <property type="match status" value="1"/>
</dbReference>
<dbReference type="InterPro" id="IPR028098">
    <property type="entry name" value="Glyco_trans_4-like_N"/>
</dbReference>
<accession>A0A158CG17</accession>
<dbReference type="Pfam" id="PF13579">
    <property type="entry name" value="Glyco_trans_4_4"/>
    <property type="match status" value="1"/>
</dbReference>
<dbReference type="AlphaFoldDB" id="A0A158CG17"/>